<dbReference type="GO" id="GO:0060170">
    <property type="term" value="C:ciliary membrane"/>
    <property type="evidence" value="ECO:0007669"/>
    <property type="project" value="UniProtKB-SubCell"/>
</dbReference>
<evidence type="ECO:0000256" key="7">
    <source>
        <dbReference type="ARBA" id="ARBA00023069"/>
    </source>
</evidence>
<comment type="similarity">
    <text evidence="2">Belongs to the TMEM231 family.</text>
</comment>
<name>A0AAJ7C2F2_CEPCN</name>
<evidence type="ECO:0000256" key="4">
    <source>
        <dbReference type="ARBA" id="ARBA00022475"/>
    </source>
</evidence>
<dbReference type="GeneID" id="107270132"/>
<dbReference type="GO" id="GO:0032880">
    <property type="term" value="P:regulation of protein localization"/>
    <property type="evidence" value="ECO:0007669"/>
    <property type="project" value="TreeGrafter"/>
</dbReference>
<proteinExistence type="inferred from homology"/>
<evidence type="ECO:0000256" key="3">
    <source>
        <dbReference type="ARBA" id="ARBA00015087"/>
    </source>
</evidence>
<keyword evidence="4" id="KW-1003">Cell membrane</keyword>
<evidence type="ECO:0000256" key="5">
    <source>
        <dbReference type="ARBA" id="ARBA00022692"/>
    </source>
</evidence>
<evidence type="ECO:0000256" key="1">
    <source>
        <dbReference type="ARBA" id="ARBA00004272"/>
    </source>
</evidence>
<dbReference type="Pfam" id="PF10149">
    <property type="entry name" value="TM231"/>
    <property type="match status" value="1"/>
</dbReference>
<dbReference type="GO" id="GO:0035869">
    <property type="term" value="C:ciliary transition zone"/>
    <property type="evidence" value="ECO:0007669"/>
    <property type="project" value="TreeGrafter"/>
</dbReference>
<evidence type="ECO:0000313" key="14">
    <source>
        <dbReference type="RefSeq" id="XP_015600331.1"/>
    </source>
</evidence>
<dbReference type="InterPro" id="IPR019306">
    <property type="entry name" value="TMEM231"/>
</dbReference>
<keyword evidence="9" id="KW-0325">Glycoprotein</keyword>
<keyword evidence="6 12" id="KW-1133">Transmembrane helix</keyword>
<dbReference type="GO" id="GO:0060271">
    <property type="term" value="P:cilium assembly"/>
    <property type="evidence" value="ECO:0007669"/>
    <property type="project" value="TreeGrafter"/>
</dbReference>
<feature type="transmembrane region" description="Helical" evidence="12">
    <location>
        <begin position="24"/>
        <end position="46"/>
    </location>
</feature>
<keyword evidence="10" id="KW-0966">Cell projection</keyword>
<dbReference type="PANTHER" id="PTHR14605:SF1">
    <property type="entry name" value="TRANSMEMBRANE PROTEIN 231"/>
    <property type="match status" value="1"/>
</dbReference>
<gene>
    <name evidence="14" type="primary">LOC107270132</name>
</gene>
<dbReference type="AlphaFoldDB" id="A0AAJ7C2F2"/>
<keyword evidence="7" id="KW-0969">Cilium</keyword>
<keyword evidence="5 12" id="KW-0812">Transmembrane</keyword>
<evidence type="ECO:0000256" key="10">
    <source>
        <dbReference type="ARBA" id="ARBA00023273"/>
    </source>
</evidence>
<dbReference type="RefSeq" id="XP_015600331.1">
    <property type="nucleotide sequence ID" value="XM_015744845.2"/>
</dbReference>
<reference evidence="14" key="1">
    <citation type="submission" date="2025-08" db="UniProtKB">
        <authorList>
            <consortium name="RefSeq"/>
        </authorList>
    </citation>
    <scope>IDENTIFICATION</scope>
</reference>
<comment type="function">
    <text evidence="11">Transmembrane component of the tectonic-like complex, a complex localized at the transition zone of primary cilia and acting as a barrier that prevents diffusion of transmembrane proteins between the cilia and plasma membranes. Required for ciliogenesis and sonic hedgehog/SHH signaling.</text>
</comment>
<feature type="transmembrane region" description="Helical" evidence="12">
    <location>
        <begin position="260"/>
        <end position="278"/>
    </location>
</feature>
<keyword evidence="8 12" id="KW-0472">Membrane</keyword>
<evidence type="ECO:0000256" key="12">
    <source>
        <dbReference type="SAM" id="Phobius"/>
    </source>
</evidence>
<evidence type="ECO:0000256" key="2">
    <source>
        <dbReference type="ARBA" id="ARBA00009082"/>
    </source>
</evidence>
<evidence type="ECO:0000256" key="11">
    <source>
        <dbReference type="ARBA" id="ARBA00024803"/>
    </source>
</evidence>
<evidence type="ECO:0000256" key="8">
    <source>
        <dbReference type="ARBA" id="ARBA00023136"/>
    </source>
</evidence>
<evidence type="ECO:0000313" key="13">
    <source>
        <dbReference type="Proteomes" id="UP000694920"/>
    </source>
</evidence>
<protein>
    <recommendedName>
        <fullName evidence="3">Transmembrane protein 231</fullName>
    </recommendedName>
</protein>
<dbReference type="PANTHER" id="PTHR14605">
    <property type="entry name" value="CHST5 PROTEIN"/>
    <property type="match status" value="1"/>
</dbReference>
<dbReference type="Proteomes" id="UP000694920">
    <property type="component" value="Unplaced"/>
</dbReference>
<organism evidence="13 14">
    <name type="scientific">Cephus cinctus</name>
    <name type="common">Wheat stem sawfly</name>
    <dbReference type="NCBI Taxonomy" id="211228"/>
    <lineage>
        <taxon>Eukaryota</taxon>
        <taxon>Metazoa</taxon>
        <taxon>Ecdysozoa</taxon>
        <taxon>Arthropoda</taxon>
        <taxon>Hexapoda</taxon>
        <taxon>Insecta</taxon>
        <taxon>Pterygota</taxon>
        <taxon>Neoptera</taxon>
        <taxon>Endopterygota</taxon>
        <taxon>Hymenoptera</taxon>
        <taxon>Cephoidea</taxon>
        <taxon>Cephidae</taxon>
        <taxon>Cephus</taxon>
    </lineage>
</organism>
<evidence type="ECO:0000256" key="6">
    <source>
        <dbReference type="ARBA" id="ARBA00022989"/>
    </source>
</evidence>
<accession>A0AAJ7C2F2</accession>
<keyword evidence="13" id="KW-1185">Reference proteome</keyword>
<comment type="subcellular location">
    <subcellularLocation>
        <location evidence="1">Cell projection</location>
        <location evidence="1">Cilium membrane</location>
        <topology evidence="1">Multi-pass membrane protein</topology>
    </subcellularLocation>
</comment>
<sequence>MAILEIFSSNVKYKYKTSICSSSALLVLFLSILTLLLPLIIVYHTGGFWLKNAVYMEKPNVIFKQKYLLLAERQFDALPITCSTFTVYKENPIKDDCQLVKVYEVDENKDGQKDILKFEAHFYTDLPLRFIRLLLFFNYELTQYIALTMETVVVFDYPITQDVQEVHFNGQLKLQQKTLLRENGLQNFYNRSMELEDRPLSDFISENENRKFAAKITNTRVTWQAGFSKTEKFVIRGIIFYSEDSIQYQPGFWQELKWAWIQYISILLIFIFLEKRILEYMFTHRYLRSYTIVPWEIK</sequence>
<evidence type="ECO:0000256" key="9">
    <source>
        <dbReference type="ARBA" id="ARBA00023180"/>
    </source>
</evidence>
<dbReference type="KEGG" id="ccin:107270132"/>